<dbReference type="Proteomes" id="UP000235672">
    <property type="component" value="Unassembled WGS sequence"/>
</dbReference>
<feature type="compositionally biased region" description="Polar residues" evidence="1">
    <location>
        <begin position="1"/>
        <end position="10"/>
    </location>
</feature>
<gene>
    <name evidence="2" type="ORF">NA56DRAFT_735537</name>
</gene>
<feature type="region of interest" description="Disordered" evidence="1">
    <location>
        <begin position="1"/>
        <end position="24"/>
    </location>
</feature>
<evidence type="ECO:0000313" key="2">
    <source>
        <dbReference type="EMBL" id="PMD25725.1"/>
    </source>
</evidence>
<proteinExistence type="predicted"/>
<accession>A0A2J6QHI3</accession>
<reference evidence="2 3" key="1">
    <citation type="submission" date="2016-05" db="EMBL/GenBank/DDBJ databases">
        <title>A degradative enzymes factory behind the ericoid mycorrhizal symbiosis.</title>
        <authorList>
            <consortium name="DOE Joint Genome Institute"/>
            <person name="Martino E."/>
            <person name="Morin E."/>
            <person name="Grelet G."/>
            <person name="Kuo A."/>
            <person name="Kohler A."/>
            <person name="Daghino S."/>
            <person name="Barry K."/>
            <person name="Choi C."/>
            <person name="Cichocki N."/>
            <person name="Clum A."/>
            <person name="Copeland A."/>
            <person name="Hainaut M."/>
            <person name="Haridas S."/>
            <person name="Labutti K."/>
            <person name="Lindquist E."/>
            <person name="Lipzen A."/>
            <person name="Khouja H.-R."/>
            <person name="Murat C."/>
            <person name="Ohm R."/>
            <person name="Olson A."/>
            <person name="Spatafora J."/>
            <person name="Veneault-Fourrey C."/>
            <person name="Henrissat B."/>
            <person name="Grigoriev I."/>
            <person name="Martin F."/>
            <person name="Perotto S."/>
        </authorList>
    </citation>
    <scope>NUCLEOTIDE SEQUENCE [LARGE SCALE GENOMIC DNA]</scope>
    <source>
        <strain evidence="2 3">UAMH 7357</strain>
    </source>
</reference>
<sequence length="190" mass="20156">MSRPQLGSKSEGSDEELPTQKREELWPPLHATATLAAGANRVRGGEGVVLGEASLQSCTLHAVGGGRFVPVPPYTWYVLAVQGRANGVLALAQTMPSLAKLVEASMILCYSLQQSCGGGKWMMWGRKMLISACLCPPAGRAGLGGLGQAKCQLRNANRATNFIAGADVYLKALSAPGQKFYSFVLQTPRH</sequence>
<name>A0A2J6QHI3_9HELO</name>
<evidence type="ECO:0000256" key="1">
    <source>
        <dbReference type="SAM" id="MobiDB-lite"/>
    </source>
</evidence>
<dbReference type="EMBL" id="KZ613469">
    <property type="protein sequence ID" value="PMD25725.1"/>
    <property type="molecule type" value="Genomic_DNA"/>
</dbReference>
<organism evidence="2 3">
    <name type="scientific">Hyaloscypha hepaticicola</name>
    <dbReference type="NCBI Taxonomy" id="2082293"/>
    <lineage>
        <taxon>Eukaryota</taxon>
        <taxon>Fungi</taxon>
        <taxon>Dikarya</taxon>
        <taxon>Ascomycota</taxon>
        <taxon>Pezizomycotina</taxon>
        <taxon>Leotiomycetes</taxon>
        <taxon>Helotiales</taxon>
        <taxon>Hyaloscyphaceae</taxon>
        <taxon>Hyaloscypha</taxon>
    </lineage>
</organism>
<dbReference type="AlphaFoldDB" id="A0A2J6QHI3"/>
<evidence type="ECO:0000313" key="3">
    <source>
        <dbReference type="Proteomes" id="UP000235672"/>
    </source>
</evidence>
<keyword evidence="3" id="KW-1185">Reference proteome</keyword>
<protein>
    <submittedName>
        <fullName evidence="2">Uncharacterized protein</fullName>
    </submittedName>
</protein>